<organism evidence="2">
    <name type="scientific">Pseudo-nitzschia australis</name>
    <dbReference type="NCBI Taxonomy" id="44445"/>
    <lineage>
        <taxon>Eukaryota</taxon>
        <taxon>Sar</taxon>
        <taxon>Stramenopiles</taxon>
        <taxon>Ochrophyta</taxon>
        <taxon>Bacillariophyta</taxon>
        <taxon>Bacillariophyceae</taxon>
        <taxon>Bacillariophycidae</taxon>
        <taxon>Bacillariales</taxon>
        <taxon>Bacillariaceae</taxon>
        <taxon>Pseudo-nitzschia</taxon>
    </lineage>
</organism>
<feature type="compositionally biased region" description="Basic residues" evidence="1">
    <location>
        <begin position="437"/>
        <end position="456"/>
    </location>
</feature>
<name>A0A7S4AX99_9STRA</name>
<accession>A0A7S4AX99</accession>
<dbReference type="EMBL" id="HBIX01034843">
    <property type="protein sequence ID" value="CAE0729989.1"/>
    <property type="molecule type" value="Transcribed_RNA"/>
</dbReference>
<feature type="region of interest" description="Disordered" evidence="1">
    <location>
        <begin position="431"/>
        <end position="456"/>
    </location>
</feature>
<reference evidence="2" key="1">
    <citation type="submission" date="2021-01" db="EMBL/GenBank/DDBJ databases">
        <authorList>
            <person name="Corre E."/>
            <person name="Pelletier E."/>
            <person name="Niang G."/>
            <person name="Scheremetjew M."/>
            <person name="Finn R."/>
            <person name="Kale V."/>
            <person name="Holt S."/>
            <person name="Cochrane G."/>
            <person name="Meng A."/>
            <person name="Brown T."/>
            <person name="Cohen L."/>
        </authorList>
    </citation>
    <scope>NUCLEOTIDE SEQUENCE</scope>
    <source>
        <strain evidence="2">10249 10 AB</strain>
    </source>
</reference>
<gene>
    <name evidence="2" type="ORF">PAUS00366_LOCUS22774</name>
</gene>
<evidence type="ECO:0000313" key="2">
    <source>
        <dbReference type="EMBL" id="CAE0729989.1"/>
    </source>
</evidence>
<proteinExistence type="predicted"/>
<dbReference type="AlphaFoldDB" id="A0A7S4AX99"/>
<sequence length="456" mass="52368">MAECHRSAKNITPRHHVDLNDRETREILDVMEVDIMEASSRKEENMVHAMDVFSSFVLYEEREECKRILENHMGGTVGALQGGNDDEEIYRVLINDDENGAYCELISTFRSRIREAKKIASLLTPDRFEEYMLGMCDRRSVSRSCRRCTRVNNIMFILTFGKTIGQVRHIDKMNPNLQICLYMSGDCPSTIVYHLEEPDVINGEQLVEYWEETRSVPDLIKSMLLPEHTSRKLLEQHHTKFFSFWGSIDAILFTFGKLYRPVSSSLSFCADPGTTLIAGGNEVHAGPPTTGPRMFAFAVGIPEEEEESDGYGQDKNANWNDSDDEDNDGEIQYCPALLHTDLVCILFITMELEFTERSEEHEGAKRFLLELLLELIEDQPQETYERLLPDDRAELRDWLGSVARSTMQGDSYKVDKFLVAALQSDSIFYSPDMGGRRSGKNKKDRRRARRKKRNIA</sequence>
<protein>
    <submittedName>
        <fullName evidence="2">Uncharacterized protein</fullName>
    </submittedName>
</protein>
<evidence type="ECO:0000256" key="1">
    <source>
        <dbReference type="SAM" id="MobiDB-lite"/>
    </source>
</evidence>